<feature type="chain" id="PRO_5012933767" evidence="1">
    <location>
        <begin position="30"/>
        <end position="773"/>
    </location>
</feature>
<dbReference type="PANTHER" id="PTHR11731">
    <property type="entry name" value="PROTEASE FAMILY S9B,C DIPEPTIDYL-PEPTIDASE IV-RELATED"/>
    <property type="match status" value="1"/>
</dbReference>
<dbReference type="Gene3D" id="2.140.10.30">
    <property type="entry name" value="Dipeptidylpeptidase IV, N-terminal domain"/>
    <property type="match status" value="1"/>
</dbReference>
<dbReference type="AlphaFoldDB" id="A0A1T5GYT8"/>
<dbReference type="InterPro" id="IPR002469">
    <property type="entry name" value="Peptidase_S9B_N"/>
</dbReference>
<gene>
    <name evidence="4" type="ORF">SAMN05660293_04598</name>
</gene>
<dbReference type="STRING" id="651661.SAMN05660293_04598"/>
<dbReference type="GO" id="GO:0008236">
    <property type="term" value="F:serine-type peptidase activity"/>
    <property type="evidence" value="ECO:0007669"/>
    <property type="project" value="InterPro"/>
</dbReference>
<dbReference type="SUPFAM" id="SSF53474">
    <property type="entry name" value="alpha/beta-Hydrolases"/>
    <property type="match status" value="1"/>
</dbReference>
<dbReference type="InterPro" id="IPR050278">
    <property type="entry name" value="Serine_Prot_S9B/DPPIV"/>
</dbReference>
<dbReference type="Pfam" id="PF00326">
    <property type="entry name" value="Peptidase_S9"/>
    <property type="match status" value="1"/>
</dbReference>
<dbReference type="InterPro" id="IPR029058">
    <property type="entry name" value="AB_hydrolase_fold"/>
</dbReference>
<keyword evidence="4" id="KW-0378">Hydrolase</keyword>
<feature type="domain" description="Peptidase S9 prolyl oligopeptidase catalytic" evidence="2">
    <location>
        <begin position="565"/>
        <end position="748"/>
    </location>
</feature>
<dbReference type="Proteomes" id="UP000190897">
    <property type="component" value="Unassembled WGS sequence"/>
</dbReference>
<dbReference type="SUPFAM" id="SSF82171">
    <property type="entry name" value="DPP6 N-terminal domain-like"/>
    <property type="match status" value="1"/>
</dbReference>
<keyword evidence="4" id="KW-0031">Aminopeptidase</keyword>
<accession>A0A1T5GYT8</accession>
<dbReference type="EMBL" id="FUZA01000007">
    <property type="protein sequence ID" value="SKC13531.1"/>
    <property type="molecule type" value="Genomic_DNA"/>
</dbReference>
<dbReference type="GO" id="GO:0004177">
    <property type="term" value="F:aminopeptidase activity"/>
    <property type="evidence" value="ECO:0007669"/>
    <property type="project" value="UniProtKB-KW"/>
</dbReference>
<dbReference type="RefSeq" id="WP_082217058.1">
    <property type="nucleotide sequence ID" value="NZ_FUZA01000007.1"/>
</dbReference>
<keyword evidence="4" id="KW-0645">Protease</keyword>
<dbReference type="InterPro" id="IPR001375">
    <property type="entry name" value="Peptidase_S9_cat"/>
</dbReference>
<feature type="signal peptide" evidence="1">
    <location>
        <begin position="1"/>
        <end position="29"/>
    </location>
</feature>
<feature type="domain" description="Dipeptidylpeptidase IV N-terminal" evidence="3">
    <location>
        <begin position="189"/>
        <end position="480"/>
    </location>
</feature>
<reference evidence="5" key="1">
    <citation type="submission" date="2017-02" db="EMBL/GenBank/DDBJ databases">
        <authorList>
            <person name="Varghese N."/>
            <person name="Submissions S."/>
        </authorList>
    </citation>
    <scope>NUCLEOTIDE SEQUENCE [LARGE SCALE GENOMIC DNA]</scope>
    <source>
        <strain evidence="5">DSM 22270</strain>
    </source>
</reference>
<keyword evidence="5" id="KW-1185">Reference proteome</keyword>
<dbReference type="PANTHER" id="PTHR11731:SF118">
    <property type="entry name" value="BLR1971 PROTEIN"/>
    <property type="match status" value="1"/>
</dbReference>
<organism evidence="4 5">
    <name type="scientific">Dyadobacter psychrophilus</name>
    <dbReference type="NCBI Taxonomy" id="651661"/>
    <lineage>
        <taxon>Bacteria</taxon>
        <taxon>Pseudomonadati</taxon>
        <taxon>Bacteroidota</taxon>
        <taxon>Cytophagia</taxon>
        <taxon>Cytophagales</taxon>
        <taxon>Spirosomataceae</taxon>
        <taxon>Dyadobacter</taxon>
    </lineage>
</organism>
<name>A0A1T5GYT8_9BACT</name>
<protein>
    <submittedName>
        <fullName evidence="4">Dipeptidyl aminopeptidase/acylaminoacyl peptidase</fullName>
    </submittedName>
</protein>
<evidence type="ECO:0000313" key="4">
    <source>
        <dbReference type="EMBL" id="SKC13531.1"/>
    </source>
</evidence>
<dbReference type="Pfam" id="PF00930">
    <property type="entry name" value="DPPIV_N"/>
    <property type="match status" value="1"/>
</dbReference>
<evidence type="ECO:0000256" key="1">
    <source>
        <dbReference type="SAM" id="SignalP"/>
    </source>
</evidence>
<dbReference type="Gene3D" id="3.40.50.1820">
    <property type="entry name" value="alpha/beta hydrolase"/>
    <property type="match status" value="1"/>
</dbReference>
<evidence type="ECO:0000313" key="5">
    <source>
        <dbReference type="Proteomes" id="UP000190897"/>
    </source>
</evidence>
<keyword evidence="1" id="KW-0732">Signal</keyword>
<proteinExistence type="predicted"/>
<dbReference type="GO" id="GO:0006508">
    <property type="term" value="P:proteolysis"/>
    <property type="evidence" value="ECO:0007669"/>
    <property type="project" value="InterPro"/>
</dbReference>
<evidence type="ECO:0000259" key="2">
    <source>
        <dbReference type="Pfam" id="PF00326"/>
    </source>
</evidence>
<sequence>MAQFTSQKLQLLTVLAGSLLSLLSHKSMAQQPALAPYHPDASEISASYKHMERMDSVTKGTVLKASIQPTWQPDGHSFWYRNVLKDSLTEYIFVNTATGKKTSPLDKKELAGALSKALDSTLSTDKLLLSEIYSDPKNQTLFVQTTGKWFAFNTKTKTAKKLEKLPLERPKEIGWTRARSRWRPFRADSISPDKKLTAIIRNGNIYLTKKEEKDAQQLTFEGNPLKPFGELSWSPDGKYLVAYRITPHEERQISIIMSSLPNTTRGEVKTRGYAQPGDEFTSYEMFVVNVENKQVTKVKSDIIDFFEAPVIRWRHGDNTHFTYEKVDRGHQRFRVIDVDAATGETRNVIDEKTETFIYQNLIYTHYQPEKHEIIWSSEKDGWRHLYLVDELSGKIKNPITKGNWVVRDIDSIDTQKREVWFRASGMNADEDPYHVHYYRIKFDGSGLVKLTDHAKATHQLTFSPDRTYYIDTYSTMMSPPVSELRKTADGSLVTKLEEADISQYLSLGFKLPEIFKAKGRDGQTDIWGIVYRPSKFDPTKKYPIIENIYAGPQDSFVPKAFRYYGEMQSLAELGFIVVQMDGMGTANRSKAFHDMCWKNLADAGFPDRIAWMKALAAQYAYVDSSRVGVYGTSAGGQNSLGALLFHPSFYDAAVSACGCHDNRVDKQWWNEQWMGYPVGKHYDEQSNITNAAKLQGDLLLIVGEADTNVPPESTYRVADALIKSNKDFELLVVPGMGHSDGGTYGRRKKRDFFVNKLLGVTPPSRNKTDLTPQ</sequence>
<evidence type="ECO:0000259" key="3">
    <source>
        <dbReference type="Pfam" id="PF00930"/>
    </source>
</evidence>